<dbReference type="Pfam" id="PF07690">
    <property type="entry name" value="MFS_1"/>
    <property type="match status" value="1"/>
</dbReference>
<evidence type="ECO:0000256" key="4">
    <source>
        <dbReference type="ARBA" id="ARBA00023136"/>
    </source>
</evidence>
<proteinExistence type="predicted"/>
<feature type="transmembrane region" description="Helical" evidence="6">
    <location>
        <begin position="228"/>
        <end position="251"/>
    </location>
</feature>
<feature type="transmembrane region" description="Helical" evidence="6">
    <location>
        <begin position="134"/>
        <end position="162"/>
    </location>
</feature>
<sequence length="414" mass="42027">MAAGPLLNYGVSASSALVVERLGIDDGLLGTIVSVVFVSAAVTSLWLGRLADRLSVRAQVAIVYGGSALALVVAAFAQQYALLLVAAALVGPTQAIANPTTNRIILAEAPPGRKTSWIGVKQSGVQASQLFAGLFFPAVALAFGWTGAALGAACVALLLWVIAEVVLGRAADAAPSAGEASGRKVRGRRRQGRPDAAEKARAQDAVKATTSSAGRGATRAAERLPAEVWLTAAIAFLNGLGTQSTNVYLALFAVREVSFGVTAAGMAVAVAGVVGVVSRVMWGRRMDAGGRPTTLLMIIGLGAIGSTVLLVLAGTLHQPALVWAAAAMHGISALGTNVVLNAFLLTLVPREQIGAASGVNSMGMFAGFSLGPIVMGAVLGATGHFTVGWWVMGGLYACGILVVLVLRARVSGRA</sequence>
<evidence type="ECO:0000313" key="9">
    <source>
        <dbReference type="Proteomes" id="UP000196230"/>
    </source>
</evidence>
<keyword evidence="4 6" id="KW-0472">Membrane</keyword>
<dbReference type="GO" id="GO:0005886">
    <property type="term" value="C:plasma membrane"/>
    <property type="evidence" value="ECO:0007669"/>
    <property type="project" value="UniProtKB-SubCell"/>
</dbReference>
<dbReference type="EMBL" id="FUKP01000005">
    <property type="protein sequence ID" value="SJN15811.1"/>
    <property type="molecule type" value="Genomic_DNA"/>
</dbReference>
<evidence type="ECO:0000256" key="6">
    <source>
        <dbReference type="SAM" id="Phobius"/>
    </source>
</evidence>
<feature type="transmembrane region" description="Helical" evidence="6">
    <location>
        <begin position="387"/>
        <end position="406"/>
    </location>
</feature>
<dbReference type="PROSITE" id="PS50850">
    <property type="entry name" value="MFS"/>
    <property type="match status" value="1"/>
</dbReference>
<feature type="transmembrane region" description="Helical" evidence="6">
    <location>
        <begin position="257"/>
        <end position="282"/>
    </location>
</feature>
<accession>A0A1R4I7F9</accession>
<reference evidence="8 9" key="1">
    <citation type="submission" date="2017-02" db="EMBL/GenBank/DDBJ databases">
        <authorList>
            <person name="Peterson S.W."/>
        </authorList>
    </citation>
    <scope>NUCLEOTIDE SEQUENCE [LARGE SCALE GENOMIC DNA]</scope>
    <source>
        <strain evidence="8 9">2B3F</strain>
    </source>
</reference>
<keyword evidence="3 6" id="KW-1133">Transmembrane helix</keyword>
<evidence type="ECO:0000256" key="2">
    <source>
        <dbReference type="ARBA" id="ARBA00022692"/>
    </source>
</evidence>
<dbReference type="PANTHER" id="PTHR23527">
    <property type="entry name" value="BLL3282 PROTEIN"/>
    <property type="match status" value="1"/>
</dbReference>
<feature type="transmembrane region" description="Helical" evidence="6">
    <location>
        <begin position="320"/>
        <end position="347"/>
    </location>
</feature>
<feature type="domain" description="Major facilitator superfamily (MFS) profile" evidence="7">
    <location>
        <begin position="1"/>
        <end position="411"/>
    </location>
</feature>
<feature type="transmembrane region" description="Helical" evidence="6">
    <location>
        <begin position="294"/>
        <end position="314"/>
    </location>
</feature>
<dbReference type="AlphaFoldDB" id="A0A1R4I7F9"/>
<feature type="transmembrane region" description="Helical" evidence="6">
    <location>
        <begin position="60"/>
        <end position="81"/>
    </location>
</feature>
<evidence type="ECO:0000313" key="8">
    <source>
        <dbReference type="EMBL" id="SJN15811.1"/>
    </source>
</evidence>
<dbReference type="RefSeq" id="WP_087133305.1">
    <property type="nucleotide sequence ID" value="NZ_FUKP01000005.1"/>
</dbReference>
<evidence type="ECO:0000256" key="1">
    <source>
        <dbReference type="ARBA" id="ARBA00004651"/>
    </source>
</evidence>
<organism evidence="8 9">
    <name type="scientific">Micrococcus lylae</name>
    <dbReference type="NCBI Taxonomy" id="1273"/>
    <lineage>
        <taxon>Bacteria</taxon>
        <taxon>Bacillati</taxon>
        <taxon>Actinomycetota</taxon>
        <taxon>Actinomycetes</taxon>
        <taxon>Micrococcales</taxon>
        <taxon>Micrococcaceae</taxon>
        <taxon>Micrococcus</taxon>
    </lineage>
</organism>
<dbReference type="Gene3D" id="1.20.1250.20">
    <property type="entry name" value="MFS general substrate transporter like domains"/>
    <property type="match status" value="2"/>
</dbReference>
<evidence type="ECO:0000256" key="5">
    <source>
        <dbReference type="SAM" id="MobiDB-lite"/>
    </source>
</evidence>
<dbReference type="InterPro" id="IPR036259">
    <property type="entry name" value="MFS_trans_sf"/>
</dbReference>
<gene>
    <name evidence="8" type="ORF">FM125_00495</name>
</gene>
<protein>
    <submittedName>
        <fullName evidence="8">MFS transporter</fullName>
    </submittedName>
</protein>
<evidence type="ECO:0000256" key="3">
    <source>
        <dbReference type="ARBA" id="ARBA00022989"/>
    </source>
</evidence>
<dbReference type="Proteomes" id="UP000196230">
    <property type="component" value="Unassembled WGS sequence"/>
</dbReference>
<comment type="subcellular location">
    <subcellularLocation>
        <location evidence="1">Cell membrane</location>
        <topology evidence="1">Multi-pass membrane protein</topology>
    </subcellularLocation>
</comment>
<dbReference type="PANTHER" id="PTHR23527:SF1">
    <property type="entry name" value="BLL3282 PROTEIN"/>
    <property type="match status" value="1"/>
</dbReference>
<name>A0A1R4I7F9_9MICC</name>
<dbReference type="SUPFAM" id="SSF103473">
    <property type="entry name" value="MFS general substrate transporter"/>
    <property type="match status" value="1"/>
</dbReference>
<feature type="transmembrane region" description="Helical" evidence="6">
    <location>
        <begin position="359"/>
        <end position="381"/>
    </location>
</feature>
<keyword evidence="2 6" id="KW-0812">Transmembrane</keyword>
<feature type="compositionally biased region" description="Basic and acidic residues" evidence="5">
    <location>
        <begin position="192"/>
        <end position="204"/>
    </location>
</feature>
<feature type="transmembrane region" description="Helical" evidence="6">
    <location>
        <begin position="27"/>
        <end position="48"/>
    </location>
</feature>
<dbReference type="InterPro" id="IPR020846">
    <property type="entry name" value="MFS_dom"/>
</dbReference>
<feature type="region of interest" description="Disordered" evidence="5">
    <location>
        <begin position="178"/>
        <end position="218"/>
    </location>
</feature>
<dbReference type="InterPro" id="IPR052952">
    <property type="entry name" value="MFS-Transporter"/>
</dbReference>
<dbReference type="InterPro" id="IPR011701">
    <property type="entry name" value="MFS"/>
</dbReference>
<evidence type="ECO:0000259" key="7">
    <source>
        <dbReference type="PROSITE" id="PS50850"/>
    </source>
</evidence>
<dbReference type="GO" id="GO:0022857">
    <property type="term" value="F:transmembrane transporter activity"/>
    <property type="evidence" value="ECO:0007669"/>
    <property type="project" value="InterPro"/>
</dbReference>